<dbReference type="PANTHER" id="PTHR48078">
    <property type="entry name" value="THREONINE DEHYDRATASE, MITOCHONDRIAL-RELATED"/>
    <property type="match status" value="1"/>
</dbReference>
<dbReference type="AlphaFoldDB" id="M2M467"/>
<evidence type="ECO:0000256" key="10">
    <source>
        <dbReference type="ARBA" id="ARBA00049406"/>
    </source>
</evidence>
<proteinExistence type="inferred from homology"/>
<dbReference type="GO" id="GO:0003941">
    <property type="term" value="F:L-serine ammonia-lyase activity"/>
    <property type="evidence" value="ECO:0007669"/>
    <property type="project" value="UniProtKB-EC"/>
</dbReference>
<dbReference type="GO" id="GO:0004794">
    <property type="term" value="F:threonine deaminase activity"/>
    <property type="evidence" value="ECO:0007669"/>
    <property type="project" value="TreeGrafter"/>
</dbReference>
<comment type="cofactor">
    <cofactor evidence="1">
        <name>pyridoxal 5'-phosphate</name>
        <dbReference type="ChEBI" id="CHEBI:597326"/>
    </cofactor>
</comment>
<dbReference type="GeneID" id="19109240"/>
<dbReference type="SUPFAM" id="SSF53686">
    <property type="entry name" value="Tryptophan synthase beta subunit-like PLP-dependent enzymes"/>
    <property type="match status" value="1"/>
</dbReference>
<organism evidence="13 14">
    <name type="scientific">Baudoinia panamericana (strain UAMH 10762)</name>
    <name type="common">Angels' share fungus</name>
    <name type="synonym">Baudoinia compniacensis (strain UAMH 10762)</name>
    <dbReference type="NCBI Taxonomy" id="717646"/>
    <lineage>
        <taxon>Eukaryota</taxon>
        <taxon>Fungi</taxon>
        <taxon>Dikarya</taxon>
        <taxon>Ascomycota</taxon>
        <taxon>Pezizomycotina</taxon>
        <taxon>Dothideomycetes</taxon>
        <taxon>Dothideomycetidae</taxon>
        <taxon>Mycosphaerellales</taxon>
        <taxon>Teratosphaeriaceae</taxon>
        <taxon>Baudoinia</taxon>
    </lineage>
</organism>
<dbReference type="eggNOG" id="KOG1250">
    <property type="taxonomic scope" value="Eukaryota"/>
</dbReference>
<comment type="catalytic activity">
    <reaction evidence="10">
        <text>L-serine = pyruvate + NH4(+)</text>
        <dbReference type="Rhea" id="RHEA:19169"/>
        <dbReference type="ChEBI" id="CHEBI:15361"/>
        <dbReference type="ChEBI" id="CHEBI:28938"/>
        <dbReference type="ChEBI" id="CHEBI:33384"/>
        <dbReference type="EC" id="4.3.1.17"/>
    </reaction>
</comment>
<keyword evidence="14" id="KW-1185">Reference proteome</keyword>
<dbReference type="GO" id="GO:0009097">
    <property type="term" value="P:isoleucine biosynthetic process"/>
    <property type="evidence" value="ECO:0007669"/>
    <property type="project" value="TreeGrafter"/>
</dbReference>
<dbReference type="GO" id="GO:0006567">
    <property type="term" value="P:L-threonine catabolic process"/>
    <property type="evidence" value="ECO:0007669"/>
    <property type="project" value="TreeGrafter"/>
</dbReference>
<evidence type="ECO:0000256" key="7">
    <source>
        <dbReference type="ARBA" id="ARBA00022490"/>
    </source>
</evidence>
<dbReference type="KEGG" id="bcom:BAUCODRAFT_152648"/>
<evidence type="ECO:0000256" key="9">
    <source>
        <dbReference type="ARBA" id="ARBA00023239"/>
    </source>
</evidence>
<evidence type="ECO:0000256" key="8">
    <source>
        <dbReference type="ARBA" id="ARBA00022898"/>
    </source>
</evidence>
<evidence type="ECO:0000313" key="13">
    <source>
        <dbReference type="EMBL" id="EMC91386.1"/>
    </source>
</evidence>
<dbReference type="EMBL" id="KB445564">
    <property type="protein sequence ID" value="EMC91386.1"/>
    <property type="molecule type" value="Genomic_DNA"/>
</dbReference>
<gene>
    <name evidence="13" type="ORF">BAUCODRAFT_152648</name>
</gene>
<accession>M2M467</accession>
<dbReference type="GO" id="GO:0005737">
    <property type="term" value="C:cytoplasm"/>
    <property type="evidence" value="ECO:0007669"/>
    <property type="project" value="UniProtKB-SubCell"/>
</dbReference>
<comment type="pathway">
    <text evidence="3">Carbohydrate biosynthesis; gluconeogenesis.</text>
</comment>
<evidence type="ECO:0000256" key="6">
    <source>
        <dbReference type="ARBA" id="ARBA00022432"/>
    </source>
</evidence>
<reference evidence="13 14" key="1">
    <citation type="journal article" date="2012" name="PLoS Pathog.">
        <title>Diverse lifestyles and strategies of plant pathogenesis encoded in the genomes of eighteen Dothideomycetes fungi.</title>
        <authorList>
            <person name="Ohm R.A."/>
            <person name="Feau N."/>
            <person name="Henrissat B."/>
            <person name="Schoch C.L."/>
            <person name="Horwitz B.A."/>
            <person name="Barry K.W."/>
            <person name="Condon B.J."/>
            <person name="Copeland A.C."/>
            <person name="Dhillon B."/>
            <person name="Glaser F."/>
            <person name="Hesse C.N."/>
            <person name="Kosti I."/>
            <person name="LaButti K."/>
            <person name="Lindquist E.A."/>
            <person name="Lucas S."/>
            <person name="Salamov A.A."/>
            <person name="Bradshaw R.E."/>
            <person name="Ciuffetti L."/>
            <person name="Hamelin R.C."/>
            <person name="Kema G.H.J."/>
            <person name="Lawrence C."/>
            <person name="Scott J.A."/>
            <person name="Spatafora J.W."/>
            <person name="Turgeon B.G."/>
            <person name="de Wit P.J.G.M."/>
            <person name="Zhong S."/>
            <person name="Goodwin S.B."/>
            <person name="Grigoriev I.V."/>
        </authorList>
    </citation>
    <scope>NUCLEOTIDE SEQUENCE [LARGE SCALE GENOMIC DNA]</scope>
    <source>
        <strain evidence="13 14">UAMH 10762</strain>
    </source>
</reference>
<dbReference type="InterPro" id="IPR036052">
    <property type="entry name" value="TrpB-like_PALP_sf"/>
</dbReference>
<dbReference type="RefSeq" id="XP_007681729.1">
    <property type="nucleotide sequence ID" value="XM_007683539.1"/>
</dbReference>
<dbReference type="EC" id="4.3.1.17" evidence="5"/>
<dbReference type="GO" id="GO:0006094">
    <property type="term" value="P:gluconeogenesis"/>
    <property type="evidence" value="ECO:0007669"/>
    <property type="project" value="UniProtKB-KW"/>
</dbReference>
<name>M2M467_BAUPA</name>
<dbReference type="Proteomes" id="UP000011761">
    <property type="component" value="Unassembled WGS sequence"/>
</dbReference>
<dbReference type="InterPro" id="IPR001926">
    <property type="entry name" value="TrpB-like_PALP"/>
</dbReference>
<evidence type="ECO:0000256" key="2">
    <source>
        <dbReference type="ARBA" id="ARBA00004496"/>
    </source>
</evidence>
<evidence type="ECO:0000256" key="4">
    <source>
        <dbReference type="ARBA" id="ARBA00010869"/>
    </source>
</evidence>
<keyword evidence="6" id="KW-0312">Gluconeogenesis</keyword>
<dbReference type="GO" id="GO:0006565">
    <property type="term" value="P:L-serine catabolic process"/>
    <property type="evidence" value="ECO:0007669"/>
    <property type="project" value="TreeGrafter"/>
</dbReference>
<dbReference type="HOGENOM" id="CLU_021152_3_1_1"/>
<sequence>MSTEGTPWVTTPLIESANLSKAAGCRIFLKLENLQPAGSFKSRGVGNFCRHALLHAIDQGHDEDKVHFYTSSGGNAGLACVHAARFLGRPATVVVPMSTKQMMIAKITAAGASEAVQRGASWTDADQYLREVVIKQAESKGEIGVYVPPFDHPNVWSGNATIIEELKYQLPGVAREQSAHPDVIVCSVGGGGLLNGIVQGVQEETLMEGTTVLAMETVGADSLAASLKARKLVTLPGITSLATSLGATRVSERTFQLATEFGESGRFKNAVLTDAEAAMGCWRFADDERMLVELACGVNVALCYGGRLEKALGRPVRKDEKVVIVVCGGQNVTTEMVEGWRQQFGDLDKEGSDGHIATIPSAATAPDRR</sequence>
<feature type="domain" description="Tryptophan synthase beta chain-like PALP" evidence="12">
    <location>
        <begin position="10"/>
        <end position="328"/>
    </location>
</feature>
<protein>
    <recommendedName>
        <fullName evidence="5">L-serine ammonia-lyase</fullName>
        <ecNumber evidence="5">4.3.1.17</ecNumber>
    </recommendedName>
</protein>
<dbReference type="Gene3D" id="3.40.50.1100">
    <property type="match status" value="2"/>
</dbReference>
<dbReference type="OrthoDB" id="7773036at2759"/>
<keyword evidence="9" id="KW-0456">Lyase</keyword>
<dbReference type="OMA" id="AEQGCEH"/>
<dbReference type="STRING" id="717646.M2M467"/>
<comment type="subcellular location">
    <subcellularLocation>
        <location evidence="2">Cytoplasm</location>
    </subcellularLocation>
</comment>
<keyword evidence="8" id="KW-0663">Pyridoxal phosphate</keyword>
<dbReference type="FunFam" id="3.40.50.1100:FF:000040">
    <property type="entry name" value="L-serine dehydratase, putative"/>
    <property type="match status" value="1"/>
</dbReference>
<dbReference type="PANTHER" id="PTHR48078:SF2">
    <property type="entry name" value="CATABOLIC L-SERINE_THREONINE DEHYDRATASE"/>
    <property type="match status" value="1"/>
</dbReference>
<evidence type="ECO:0000256" key="1">
    <source>
        <dbReference type="ARBA" id="ARBA00001933"/>
    </source>
</evidence>
<comment type="similarity">
    <text evidence="4">Belongs to the serine/threonine dehydratase family.</text>
</comment>
<feature type="region of interest" description="Disordered" evidence="11">
    <location>
        <begin position="349"/>
        <end position="369"/>
    </location>
</feature>
<evidence type="ECO:0000256" key="11">
    <source>
        <dbReference type="SAM" id="MobiDB-lite"/>
    </source>
</evidence>
<dbReference type="Pfam" id="PF00291">
    <property type="entry name" value="PALP"/>
    <property type="match status" value="1"/>
</dbReference>
<evidence type="ECO:0000256" key="3">
    <source>
        <dbReference type="ARBA" id="ARBA00004742"/>
    </source>
</evidence>
<evidence type="ECO:0000259" key="12">
    <source>
        <dbReference type="Pfam" id="PF00291"/>
    </source>
</evidence>
<keyword evidence="7" id="KW-0963">Cytoplasm</keyword>
<dbReference type="InterPro" id="IPR050147">
    <property type="entry name" value="Ser/Thr_Dehydratase"/>
</dbReference>
<evidence type="ECO:0000313" key="14">
    <source>
        <dbReference type="Proteomes" id="UP000011761"/>
    </source>
</evidence>
<evidence type="ECO:0000256" key="5">
    <source>
        <dbReference type="ARBA" id="ARBA00012093"/>
    </source>
</evidence>